<evidence type="ECO:0000313" key="2">
    <source>
        <dbReference type="Proteomes" id="UP000805649"/>
    </source>
</evidence>
<comment type="caution">
    <text evidence="1">The sequence shown here is derived from an EMBL/GenBank/DDBJ whole genome shotgun (WGS) entry which is preliminary data.</text>
</comment>
<dbReference type="EMBL" id="VUJX02000008">
    <property type="protein sequence ID" value="KAL0933294.1"/>
    <property type="molecule type" value="Genomic_DNA"/>
</dbReference>
<dbReference type="Proteomes" id="UP000805649">
    <property type="component" value="Unassembled WGS sequence"/>
</dbReference>
<accession>A0ACC3YN15</accession>
<organism evidence="1 2">
    <name type="scientific">Colletotrichum truncatum</name>
    <name type="common">Anthracnose fungus</name>
    <name type="synonym">Colletotrichum capsici</name>
    <dbReference type="NCBI Taxonomy" id="5467"/>
    <lineage>
        <taxon>Eukaryota</taxon>
        <taxon>Fungi</taxon>
        <taxon>Dikarya</taxon>
        <taxon>Ascomycota</taxon>
        <taxon>Pezizomycotina</taxon>
        <taxon>Sordariomycetes</taxon>
        <taxon>Hypocreomycetidae</taxon>
        <taxon>Glomerellales</taxon>
        <taxon>Glomerellaceae</taxon>
        <taxon>Colletotrichum</taxon>
        <taxon>Colletotrichum truncatum species complex</taxon>
    </lineage>
</organism>
<reference evidence="1 2" key="1">
    <citation type="journal article" date="2020" name="Phytopathology">
        <title>Genome Sequence Resources of Colletotrichum truncatum, C. plurivorum, C. musicola, and C. sojae: Four Species Pathogenic to Soybean (Glycine max).</title>
        <authorList>
            <person name="Rogerio F."/>
            <person name="Boufleur T.R."/>
            <person name="Ciampi-Guillardi M."/>
            <person name="Sukno S.A."/>
            <person name="Thon M.R."/>
            <person name="Massola Junior N.S."/>
            <person name="Baroncelli R."/>
        </authorList>
    </citation>
    <scope>NUCLEOTIDE SEQUENCE [LARGE SCALE GENOMIC DNA]</scope>
    <source>
        <strain evidence="1 2">CMES1059</strain>
    </source>
</reference>
<protein>
    <submittedName>
        <fullName evidence="1">Homoaconitase</fullName>
    </submittedName>
</protein>
<proteinExistence type="predicted"/>
<sequence length="760" mass="81869">MMRRSFGPLWTRSLCLASRRLPLTTISHAKLPAVSPRLCARPLSTTNFVRSQPISAQDEALSSLNKPSQTLTEKIVQRYAVGLPEGKLVRSGDYISLNPQQCMTHDNSMPVALKFMSMGATKVHRPEQIVMTLDHDVQNTTEANLNKYRKIEEFAKKHGIDFYPAGRGIGHQIMVEEGYAWPGTMAVASDSHSTHYGGVGCLGTPIVRTDAASIWATGRTWWQIPPVAKVTLTGTLPTGVTGKDVIVALCGLFNSDVLNHAVEFVGSEETMASLKVDSRMTIANMACEWGALTGLFPIDRTLEGWLRYKATEASMLDRPTKERITHERIDELFANPLKADPDAVYAKQLYLNLSTLSPYVSGPNSVKVATPLNELAPQKIKVNRAYIVSCTNSRASDIAAAAKVFKDAAKANNDVTPKIADGVQMYIAAASSYEQEAAEANGDWQILLEAGAQPLPAGCGPCIGLGKGLLEPGEVGISASNRNFKGRMGSRDALAYLASPEVVAASALSGLISGPGAYQVPTDYKGVERGFGTGQAPTVEDELAGMLQQMDSLIDRVESAADTSKSATEILPGFPEKITGEIVFCDADNLDTDSIYPGKLTYQDNVTKDVMARAAMSNYDPEFDGLAKANDILVAGFNFGCGSSREQAATALLAKEIPLVVAGSFGNIFARNSINNALMGLEVPRLIERLRATYASAERKPTRRTGWTLTWDVKRSMVEVKEGENGESWTEKVGELPANVQAIIAAGGLEAWVKGEIAKA</sequence>
<gene>
    <name evidence="1" type="ORF">CTRU02_212257</name>
</gene>
<name>A0ACC3YN15_COLTU</name>
<keyword evidence="2" id="KW-1185">Reference proteome</keyword>
<evidence type="ECO:0000313" key="1">
    <source>
        <dbReference type="EMBL" id="KAL0933294.1"/>
    </source>
</evidence>